<name>A0AC35U1Q3_9BILA</name>
<organism evidence="1 2">
    <name type="scientific">Rhabditophanes sp. KR3021</name>
    <dbReference type="NCBI Taxonomy" id="114890"/>
    <lineage>
        <taxon>Eukaryota</taxon>
        <taxon>Metazoa</taxon>
        <taxon>Ecdysozoa</taxon>
        <taxon>Nematoda</taxon>
        <taxon>Chromadorea</taxon>
        <taxon>Rhabditida</taxon>
        <taxon>Tylenchina</taxon>
        <taxon>Panagrolaimomorpha</taxon>
        <taxon>Strongyloidoidea</taxon>
        <taxon>Alloionematidae</taxon>
        <taxon>Rhabditophanes</taxon>
    </lineage>
</organism>
<dbReference type="WBParaSite" id="RSKR_0000645000.1">
    <property type="protein sequence ID" value="RSKR_0000645000.1"/>
    <property type="gene ID" value="RSKR_0000645000"/>
</dbReference>
<evidence type="ECO:0000313" key="2">
    <source>
        <dbReference type="WBParaSite" id="RSKR_0000645000.1"/>
    </source>
</evidence>
<dbReference type="Proteomes" id="UP000095286">
    <property type="component" value="Unplaced"/>
</dbReference>
<accession>A0AC35U1Q3</accession>
<evidence type="ECO:0000313" key="1">
    <source>
        <dbReference type="Proteomes" id="UP000095286"/>
    </source>
</evidence>
<proteinExistence type="predicted"/>
<reference evidence="2" key="1">
    <citation type="submission" date="2016-11" db="UniProtKB">
        <authorList>
            <consortium name="WormBaseParasite"/>
        </authorList>
    </citation>
    <scope>IDENTIFICATION</scope>
    <source>
        <strain evidence="2">KR3021</strain>
    </source>
</reference>
<sequence>MLAGDDQVDEVKLFRKQKEDVDCGTSLDQLNEDKKDVAFEAEIESRNEKSYANLTKKFAWNPNIANLQAQMSPHCMNMMMPGMMASPAAILMGSPSFNPFVNASLGLMSPSFQMQNSLAALTRMSPFYAPSFMTNNQMNFKPQIMQNMAHMYNPCSFTQNMPSSSMEQPQQFDTTPKRSKLKKPTTKPYIKKPPNAFMLYMQDTRATIKEEDEHKDKQSSQINSELAKRWRSLNRAEQQKYFDMSKDVKEKHAIEHPDYKASDFYGVRKKKKTRVVSDSGSDEFKKCRARFGMVDKEKNWCKSCQRKKKCLYYRDSGNQGSISSPNPSSFASPASSVARGGSVASPMVMQAPPATEIYSSIKGLLHDQNDPLQNHSYKAGSQASVLTPTENIYFGNSTLLQTPPGNSFKPIIYNDLKNEFPRSEEIDPTIANL</sequence>
<protein>
    <submittedName>
        <fullName evidence="2">HMG box domain-containing protein</fullName>
    </submittedName>
</protein>